<dbReference type="GO" id="GO:0009036">
    <property type="term" value="F:type II site-specific deoxyribonuclease activity"/>
    <property type="evidence" value="ECO:0007669"/>
    <property type="project" value="InterPro"/>
</dbReference>
<accession>A0A478FTG2</accession>
<evidence type="ECO:0000313" key="2">
    <source>
        <dbReference type="Proteomes" id="UP000324831"/>
    </source>
</evidence>
<keyword evidence="1" id="KW-0540">Nuclease</keyword>
<reference evidence="1 2" key="1">
    <citation type="submission" date="2019-01" db="EMBL/GenBank/DDBJ databases">
        <title>Draft genome sequences of Candidatus Mycoplasma haemohominis SWG34-3 identified from a patient with pyrexia, anemia and liver dysfunction.</title>
        <authorList>
            <person name="Sekizuka T."/>
            <person name="Hattori N."/>
            <person name="Katano H."/>
            <person name="Takuma T."/>
            <person name="Ito T."/>
            <person name="Arai N."/>
            <person name="Yanai R."/>
            <person name="Ishii S."/>
            <person name="Miura Y."/>
            <person name="Tokunaga T."/>
            <person name="Watanabe H."/>
            <person name="Nomura N."/>
            <person name="Eguchi J."/>
            <person name="Arai T."/>
            <person name="Hasegawa H."/>
            <person name="Nakamaki T."/>
            <person name="Wakita T."/>
            <person name="Niki Y."/>
            <person name="Kuroda M."/>
        </authorList>
    </citation>
    <scope>NUCLEOTIDE SEQUENCE [LARGE SCALE GENOMIC DNA]</scope>
    <source>
        <strain evidence="1">SWG34-3</strain>
    </source>
</reference>
<organism evidence="1 2">
    <name type="scientific">Candidatus Mycoplasma haematohominis</name>
    <dbReference type="NCBI Taxonomy" id="1494318"/>
    <lineage>
        <taxon>Bacteria</taxon>
        <taxon>Bacillati</taxon>
        <taxon>Mycoplasmatota</taxon>
        <taxon>Mollicutes</taxon>
        <taxon>Mycoplasmataceae</taxon>
        <taxon>Mycoplasma</taxon>
    </lineage>
</organism>
<keyword evidence="1" id="KW-0255">Endonuclease</keyword>
<proteinExistence type="predicted"/>
<keyword evidence="1" id="KW-0378">Hydrolase</keyword>
<evidence type="ECO:0000313" key="1">
    <source>
        <dbReference type="EMBL" id="GCE63385.1"/>
    </source>
</evidence>
<dbReference type="Pfam" id="PF09553">
    <property type="entry name" value="RE_Eco47II"/>
    <property type="match status" value="1"/>
</dbReference>
<dbReference type="AlphaFoldDB" id="A0A478FTG2"/>
<gene>
    <name evidence="1" type="ORF">MHSWG343_03810</name>
</gene>
<sequence length="231" mass="27316">MEVVDKYLRNKKIFGILEFNANIIDPIKITLDSKIYGKDICDVVNEEVHRQIDKSNNNAIGYLHQDIFQYIDNCQVPKKGFDVVFDDGKRRIFVELKNKHNTMNSSSASKTYERFRKKIKEDENCVCALVEVIAVRSQNIPWKMKIDGNTYLDERIRRISIDQFYELITNDKYAFYKLCQRIIELLDEIVVDRKKNFSIDNEVVNSLKKIDLDPYKALFKLAFSKYMGWKE</sequence>
<comment type="caution">
    <text evidence="1">The sequence shown here is derived from an EMBL/GenBank/DDBJ whole genome shotgun (WGS) entry which is preliminary data.</text>
</comment>
<dbReference type="EMBL" id="BIMN01000001">
    <property type="protein sequence ID" value="GCE63385.1"/>
    <property type="molecule type" value="Genomic_DNA"/>
</dbReference>
<dbReference type="Proteomes" id="UP000324831">
    <property type="component" value="Unassembled WGS sequence"/>
</dbReference>
<protein>
    <submittedName>
        <fullName evidence="1">Putative restriction endonuclease</fullName>
    </submittedName>
</protein>
<dbReference type="GO" id="GO:0009307">
    <property type="term" value="P:DNA restriction-modification system"/>
    <property type="evidence" value="ECO:0007669"/>
    <property type="project" value="InterPro"/>
</dbReference>
<name>A0A478FTG2_9MOLU</name>
<dbReference type="InterPro" id="IPR019057">
    <property type="entry name" value="Restrct_endonuc_II_Eco47II"/>
</dbReference>
<dbReference type="GO" id="GO:0003677">
    <property type="term" value="F:DNA binding"/>
    <property type="evidence" value="ECO:0007669"/>
    <property type="project" value="InterPro"/>
</dbReference>